<protein>
    <submittedName>
        <fullName evidence="2">Uncharacterized protein</fullName>
    </submittedName>
</protein>
<evidence type="ECO:0000256" key="1">
    <source>
        <dbReference type="SAM" id="MobiDB-lite"/>
    </source>
</evidence>
<dbReference type="AlphaFoldDB" id="A0A0U0SPZ1"/>
<evidence type="ECO:0000313" key="2">
    <source>
        <dbReference type="EMBL" id="COW90878.1"/>
    </source>
</evidence>
<proteinExistence type="predicted"/>
<sequence length="77" mass="7736">MQPCWASGARMPIPLAPEVCATIVCGRTAEVAARPDTRPASSLSVTANSSSSALAATSSGGSTGVSGSRRCARRRDA</sequence>
<organism evidence="2 3">
    <name type="scientific">Mycobacterium tuberculosis</name>
    <dbReference type="NCBI Taxonomy" id="1773"/>
    <lineage>
        <taxon>Bacteria</taxon>
        <taxon>Bacillati</taxon>
        <taxon>Actinomycetota</taxon>
        <taxon>Actinomycetes</taxon>
        <taxon>Mycobacteriales</taxon>
        <taxon>Mycobacteriaceae</taxon>
        <taxon>Mycobacterium</taxon>
        <taxon>Mycobacterium tuberculosis complex</taxon>
    </lineage>
</organism>
<feature type="compositionally biased region" description="Low complexity" evidence="1">
    <location>
        <begin position="40"/>
        <end position="68"/>
    </location>
</feature>
<dbReference type="Proteomes" id="UP000038802">
    <property type="component" value="Unassembled WGS sequence"/>
</dbReference>
<accession>A0A0U0SPZ1</accession>
<reference evidence="3" key="1">
    <citation type="submission" date="2015-03" db="EMBL/GenBank/DDBJ databases">
        <authorList>
            <consortium name="Pathogen Informatics"/>
        </authorList>
    </citation>
    <scope>NUCLEOTIDE SEQUENCE [LARGE SCALE GENOMIC DNA]</scope>
    <source>
        <strain evidence="3">K00500041</strain>
    </source>
</reference>
<dbReference type="EMBL" id="CSAE01000780">
    <property type="protein sequence ID" value="COW90878.1"/>
    <property type="molecule type" value="Genomic_DNA"/>
</dbReference>
<feature type="region of interest" description="Disordered" evidence="1">
    <location>
        <begin position="34"/>
        <end position="77"/>
    </location>
</feature>
<name>A0A0U0SPZ1_MYCTX</name>
<gene>
    <name evidence="2" type="ORF">ERS007703_04438</name>
</gene>
<evidence type="ECO:0000313" key="3">
    <source>
        <dbReference type="Proteomes" id="UP000038802"/>
    </source>
</evidence>